<dbReference type="EMBL" id="JAKCXM010000477">
    <property type="protein sequence ID" value="KAJ0393619.1"/>
    <property type="molecule type" value="Genomic_DNA"/>
</dbReference>
<feature type="compositionally biased region" description="Low complexity" evidence="7">
    <location>
        <begin position="108"/>
        <end position="133"/>
    </location>
</feature>
<dbReference type="Pfam" id="PF00964">
    <property type="entry name" value="Elicitin"/>
    <property type="match status" value="1"/>
</dbReference>
<protein>
    <recommendedName>
        <fullName evidence="6">Elicitin</fullName>
    </recommendedName>
</protein>
<proteinExistence type="inferred from homology"/>
<comment type="similarity">
    <text evidence="2 6">Belongs to the elicitin family.</text>
</comment>
<dbReference type="InterPro" id="IPR036470">
    <property type="entry name" value="Elicitin_sf"/>
</dbReference>
<comment type="function">
    <text evidence="6">Induces local and distal defense responses (incompatible hypersensitive reaction) in plants from the solanaceae and cruciferae families. Elicits leaf necrosis and causes the accumulation of pathogenesis-related proteins. Might interact with the lipidic molecules of the plasma membrane.</text>
</comment>
<organism evidence="9 10">
    <name type="scientific">Pythium insidiosum</name>
    <name type="common">Pythiosis disease agent</name>
    <dbReference type="NCBI Taxonomy" id="114742"/>
    <lineage>
        <taxon>Eukaryota</taxon>
        <taxon>Sar</taxon>
        <taxon>Stramenopiles</taxon>
        <taxon>Oomycota</taxon>
        <taxon>Peronosporomycetes</taxon>
        <taxon>Pythiales</taxon>
        <taxon>Pythiaceae</taxon>
        <taxon>Pythium</taxon>
    </lineage>
</organism>
<comment type="subcellular location">
    <subcellularLocation>
        <location evidence="1 6">Secreted</location>
    </subcellularLocation>
</comment>
<comment type="caution">
    <text evidence="9">The sequence shown here is derived from an EMBL/GenBank/DDBJ whole genome shotgun (WGS) entry which is preliminary data.</text>
</comment>
<reference evidence="9" key="1">
    <citation type="submission" date="2021-12" db="EMBL/GenBank/DDBJ databases">
        <title>Prjna785345.</title>
        <authorList>
            <person name="Rujirawat T."/>
            <person name="Krajaejun T."/>
        </authorList>
    </citation>
    <scope>NUCLEOTIDE SEQUENCE</scope>
    <source>
        <strain evidence="9">Pi057C3</strain>
    </source>
</reference>
<sequence length="133" mass="13773">MKFFAVIAAAIIAAVSAQPACDMGKLLPLASDARAKACVDKANYNLVPPTAPTPDQMKTMCKIDDCLYLLNLLDKTVPTDCVIFGVALRSQVIEPIQKECKAAPVPIPTSGAPGPAPTTKAPVPAPTTGKPAC</sequence>
<feature type="signal peptide" evidence="8">
    <location>
        <begin position="1"/>
        <end position="17"/>
    </location>
</feature>
<dbReference type="GO" id="GO:0052040">
    <property type="term" value="P:symbiont-mediated perturbation of host programmed cell death"/>
    <property type="evidence" value="ECO:0007669"/>
    <property type="project" value="UniProtKB-UniRule"/>
</dbReference>
<evidence type="ECO:0000256" key="2">
    <source>
        <dbReference type="ARBA" id="ARBA00009544"/>
    </source>
</evidence>
<feature type="region of interest" description="Disordered" evidence="7">
    <location>
        <begin position="107"/>
        <end position="133"/>
    </location>
</feature>
<gene>
    <name evidence="9" type="ORF">P43SY_004249</name>
</gene>
<dbReference type="SMART" id="SM01187">
    <property type="entry name" value="Elicitin"/>
    <property type="match status" value="1"/>
</dbReference>
<accession>A0AAD5LAR8</accession>
<keyword evidence="4 6" id="KW-0928">Hypersensitive response elicitation</keyword>
<evidence type="ECO:0000256" key="1">
    <source>
        <dbReference type="ARBA" id="ARBA00004613"/>
    </source>
</evidence>
<dbReference type="Proteomes" id="UP001209570">
    <property type="component" value="Unassembled WGS sequence"/>
</dbReference>
<name>A0AAD5LAR8_PYTIN</name>
<dbReference type="GO" id="GO:0005576">
    <property type="term" value="C:extracellular region"/>
    <property type="evidence" value="ECO:0007669"/>
    <property type="project" value="UniProtKB-SubCell"/>
</dbReference>
<evidence type="ECO:0000256" key="4">
    <source>
        <dbReference type="ARBA" id="ARBA00022978"/>
    </source>
</evidence>
<dbReference type="SUPFAM" id="SSF48647">
    <property type="entry name" value="Fungal elicitin"/>
    <property type="match status" value="1"/>
</dbReference>
<evidence type="ECO:0000256" key="6">
    <source>
        <dbReference type="RuleBase" id="RU368111"/>
    </source>
</evidence>
<dbReference type="Gene3D" id="1.10.239.10">
    <property type="entry name" value="Elicitin domain"/>
    <property type="match status" value="1"/>
</dbReference>
<evidence type="ECO:0000256" key="3">
    <source>
        <dbReference type="ARBA" id="ARBA00022525"/>
    </source>
</evidence>
<keyword evidence="10" id="KW-1185">Reference proteome</keyword>
<feature type="chain" id="PRO_5042011464" description="Elicitin" evidence="8">
    <location>
        <begin position="18"/>
        <end position="133"/>
    </location>
</feature>
<evidence type="ECO:0000256" key="8">
    <source>
        <dbReference type="SAM" id="SignalP"/>
    </source>
</evidence>
<evidence type="ECO:0000313" key="9">
    <source>
        <dbReference type="EMBL" id="KAJ0393619.1"/>
    </source>
</evidence>
<evidence type="ECO:0000313" key="10">
    <source>
        <dbReference type="Proteomes" id="UP001209570"/>
    </source>
</evidence>
<keyword evidence="8" id="KW-0732">Signal</keyword>
<keyword evidence="5 6" id="KW-1015">Disulfide bond</keyword>
<keyword evidence="3 6" id="KW-0964">Secreted</keyword>
<evidence type="ECO:0000256" key="5">
    <source>
        <dbReference type="ARBA" id="ARBA00023157"/>
    </source>
</evidence>
<dbReference type="InterPro" id="IPR002200">
    <property type="entry name" value="Elicitin"/>
</dbReference>
<evidence type="ECO:0000256" key="7">
    <source>
        <dbReference type="SAM" id="MobiDB-lite"/>
    </source>
</evidence>
<dbReference type="AlphaFoldDB" id="A0AAD5LAR8"/>